<evidence type="ECO:0000313" key="1">
    <source>
        <dbReference type="Proteomes" id="UP000887576"/>
    </source>
</evidence>
<evidence type="ECO:0000313" key="2">
    <source>
        <dbReference type="WBParaSite" id="JU765_v2.g2480.t1"/>
    </source>
</evidence>
<proteinExistence type="predicted"/>
<name>A0AC34R1E7_9BILA</name>
<reference evidence="2" key="1">
    <citation type="submission" date="2022-11" db="UniProtKB">
        <authorList>
            <consortium name="WormBaseParasite"/>
        </authorList>
    </citation>
    <scope>IDENTIFICATION</scope>
</reference>
<dbReference type="Proteomes" id="UP000887576">
    <property type="component" value="Unplaced"/>
</dbReference>
<organism evidence="1 2">
    <name type="scientific">Panagrolaimus sp. JU765</name>
    <dbReference type="NCBI Taxonomy" id="591449"/>
    <lineage>
        <taxon>Eukaryota</taxon>
        <taxon>Metazoa</taxon>
        <taxon>Ecdysozoa</taxon>
        <taxon>Nematoda</taxon>
        <taxon>Chromadorea</taxon>
        <taxon>Rhabditida</taxon>
        <taxon>Tylenchina</taxon>
        <taxon>Panagrolaimomorpha</taxon>
        <taxon>Panagrolaimoidea</taxon>
        <taxon>Panagrolaimidae</taxon>
        <taxon>Panagrolaimus</taxon>
    </lineage>
</organism>
<accession>A0AC34R1E7</accession>
<protein>
    <submittedName>
        <fullName evidence="2">SEC63 domain-containing protein</fullName>
    </submittedName>
</protein>
<dbReference type="WBParaSite" id="JU765_v2.g2480.t1">
    <property type="protein sequence ID" value="JU765_v2.g2480.t1"/>
    <property type="gene ID" value="JU765_v2.g2480"/>
</dbReference>
<sequence length="584" mass="66723">IFVPSRRQARPTAVDLLTFALADRQKSRFLQINSDDPEFTEIVNNVQDEYLRETLSLGVGFVHEGISLKDVKIAETLFSTGAIQVLIVPRTMCYQINATAYTVIIMDTQVYNGQHHVYEDYPLADVLHMVGLANRPGKDDDARCVLMCQSSKKDYFKKFLYEPLPVESHLDTCLHDHFNAEIVTKTIENKQDAVDYLTWTFLYRRMTQNPNYYGLQEVTHRHISEALSELVENTLKDLETSQCIAIKDDDCLPLNLGMIASYYYINYTTIELFSVSLKPKTKARGLLEIISNAAEFANFPIRYKEDVVLKKLASKLPNTLKNQKWSDPHTKILLLLNAHLSRIQLSAELNKDIEFAVLKATRLTQACVDVLSSNGWLTPAIHAMELSQMLTQAMYSNESYLKQLPHANAALIERCKEKDVDGIFALLDLDDDVRLNLLQMNKHELNDVARFCNNYPSIEVNHRTSDDKIRIGESVSVEVELSRDNHIDGFAPPVVAPFYPVKKDEGWWLVVGEPETNLLCSIKRVTINATAAAALEFNPTEPGKHKYKLYFICDSYLGADQEFDFTVRVDEEKRERKRRHADDD</sequence>